<evidence type="ECO:0000256" key="14">
    <source>
        <dbReference type="SAM" id="Phobius"/>
    </source>
</evidence>
<evidence type="ECO:0000313" key="15">
    <source>
        <dbReference type="Ensembl" id="ENSLBEP00000002574.1"/>
    </source>
</evidence>
<feature type="transmembrane region" description="Helical" evidence="14">
    <location>
        <begin position="276"/>
        <end position="298"/>
    </location>
</feature>
<feature type="transmembrane region" description="Helical" evidence="14">
    <location>
        <begin position="246"/>
        <end position="264"/>
    </location>
</feature>
<feature type="transmembrane region" description="Helical" evidence="14">
    <location>
        <begin position="485"/>
        <end position="505"/>
    </location>
</feature>
<dbReference type="CDD" id="cd11474">
    <property type="entry name" value="SLC5sbd_CHT"/>
    <property type="match status" value="1"/>
</dbReference>
<keyword evidence="11" id="KW-0325">Glycoprotein</keyword>
<comment type="subcellular location">
    <subcellularLocation>
        <location evidence="1">Membrane</location>
        <topology evidence="1">Multi-pass membrane protein</topology>
    </subcellularLocation>
</comment>
<keyword evidence="12" id="KW-0739">Sodium transport</keyword>
<accession>A0A3Q3L159</accession>
<proteinExistence type="inferred from homology"/>
<dbReference type="InterPro" id="IPR038377">
    <property type="entry name" value="Na/Glc_symporter_sf"/>
</dbReference>
<dbReference type="Ensembl" id="ENSLBET00000002714.1">
    <property type="protein sequence ID" value="ENSLBEP00000002574.1"/>
    <property type="gene ID" value="ENSLBEG00000001992.1"/>
</dbReference>
<name>A0A3Q3L159_9LABR</name>
<dbReference type="InterPro" id="IPR001734">
    <property type="entry name" value="Na/solute_symporter"/>
</dbReference>
<feature type="transmembrane region" description="Helical" evidence="14">
    <location>
        <begin position="6"/>
        <end position="25"/>
    </location>
</feature>
<feature type="transmembrane region" description="Helical" evidence="14">
    <location>
        <begin position="84"/>
        <end position="106"/>
    </location>
</feature>
<evidence type="ECO:0000256" key="2">
    <source>
        <dbReference type="ARBA" id="ARBA00006434"/>
    </source>
</evidence>
<feature type="transmembrane region" description="Helical" evidence="14">
    <location>
        <begin position="51"/>
        <end position="72"/>
    </location>
</feature>
<evidence type="ECO:0000256" key="3">
    <source>
        <dbReference type="ARBA" id="ARBA00022448"/>
    </source>
</evidence>
<organism evidence="15 16">
    <name type="scientific">Labrus bergylta</name>
    <name type="common">ballan wrasse</name>
    <dbReference type="NCBI Taxonomy" id="56723"/>
    <lineage>
        <taxon>Eukaryota</taxon>
        <taxon>Metazoa</taxon>
        <taxon>Chordata</taxon>
        <taxon>Craniata</taxon>
        <taxon>Vertebrata</taxon>
        <taxon>Euteleostomi</taxon>
        <taxon>Actinopterygii</taxon>
        <taxon>Neopterygii</taxon>
        <taxon>Teleostei</taxon>
        <taxon>Neoteleostei</taxon>
        <taxon>Acanthomorphata</taxon>
        <taxon>Eupercaria</taxon>
        <taxon>Labriformes</taxon>
        <taxon>Labridae</taxon>
        <taxon>Labrus</taxon>
    </lineage>
</organism>
<evidence type="ECO:0000256" key="10">
    <source>
        <dbReference type="ARBA" id="ARBA00023136"/>
    </source>
</evidence>
<keyword evidence="10 14" id="KW-0472">Membrane</keyword>
<dbReference type="Pfam" id="PF00474">
    <property type="entry name" value="SSF"/>
    <property type="match status" value="1"/>
</dbReference>
<dbReference type="GO" id="GO:0005307">
    <property type="term" value="F:choline:sodium symporter activity"/>
    <property type="evidence" value="ECO:0007669"/>
    <property type="project" value="TreeGrafter"/>
</dbReference>
<feature type="transmembrane region" description="Helical" evidence="14">
    <location>
        <begin position="127"/>
        <end position="153"/>
    </location>
</feature>
<keyword evidence="7 14" id="KW-1133">Transmembrane helix</keyword>
<evidence type="ECO:0000256" key="4">
    <source>
        <dbReference type="ARBA" id="ARBA00022692"/>
    </source>
</evidence>
<evidence type="ECO:0000256" key="9">
    <source>
        <dbReference type="ARBA" id="ARBA00023065"/>
    </source>
</evidence>
<keyword evidence="3" id="KW-0813">Transport</keyword>
<reference evidence="15" key="2">
    <citation type="submission" date="2025-09" db="UniProtKB">
        <authorList>
            <consortium name="Ensembl"/>
        </authorList>
    </citation>
    <scope>IDENTIFICATION</scope>
</reference>
<dbReference type="InParanoid" id="A0A3Q3L159"/>
<evidence type="ECO:0000256" key="5">
    <source>
        <dbReference type="ARBA" id="ARBA00022847"/>
    </source>
</evidence>
<dbReference type="PROSITE" id="PS50283">
    <property type="entry name" value="NA_SOLUT_SYMP_3"/>
    <property type="match status" value="1"/>
</dbReference>
<keyword evidence="16" id="KW-1185">Reference proteome</keyword>
<dbReference type="GeneTree" id="ENSGT00940000163454"/>
<keyword evidence="5" id="KW-0769">Symport</keyword>
<sequence length="577" mass="62775">MAVNWPGLVSIGVFYMIVLGTGIWASRKSKREEKKCTGKRSEVTMVGGRNLNIWVSIFTMTATWVGGGYILGNAEVVYDPTKGLVWATGPIAFAINMIIGALFFVTPIRSKNYVTLMDPFQEKYGNTVAAVLFIPALIGDILWIACILGALGGTVSVVMDISSPLAVSISASVAILYTLMGGLYSVAYTDVIQLILMLLGLWLCVPFILTSPTSANITVAAVTKLYQEPWLGTLELEQSGRWIDDVLLITFGGICYQAFYQRVLSTATDTQAKITCYVGAVLCPFLGIPSLIIGAAAASTNWNQTTYGSPSPFEQGKSGMILPIALQHLCPFFVSLVGMGALAASVMSSVDSALLSAASQLSRNIFKNIIYKQASEKTIILVVKVSVFLCGLMGAGLAMTTRSIHLFWIVSADVLYSMMTPQVTCIFYFSKWANKYGALSGLVLAVLLRALVGEPMIGLPDLLPLPWDKIQDDGHRYRLFPFRTAIMLITIGTILLGSQLAVCLCEKRGKRDAKADPNLHAMVPLRMDTETHQMPVVALQKQTTIRPRPSHRSVSGEESICVSYYLLLKTFHSLQIL</sequence>
<reference evidence="15" key="1">
    <citation type="submission" date="2025-08" db="UniProtKB">
        <authorList>
            <consortium name="Ensembl"/>
        </authorList>
    </citation>
    <scope>IDENTIFICATION</scope>
</reference>
<feature type="transmembrane region" description="Helical" evidence="14">
    <location>
        <begin position="379"/>
        <end position="400"/>
    </location>
</feature>
<feature type="transmembrane region" description="Helical" evidence="14">
    <location>
        <begin position="165"/>
        <end position="184"/>
    </location>
</feature>
<keyword evidence="8" id="KW-0915">Sodium</keyword>
<feature type="transmembrane region" description="Helical" evidence="14">
    <location>
        <begin position="436"/>
        <end position="457"/>
    </location>
</feature>
<dbReference type="GO" id="GO:0008292">
    <property type="term" value="P:acetylcholine biosynthetic process"/>
    <property type="evidence" value="ECO:0007669"/>
    <property type="project" value="TreeGrafter"/>
</dbReference>
<evidence type="ECO:0000256" key="8">
    <source>
        <dbReference type="ARBA" id="ARBA00023053"/>
    </source>
</evidence>
<evidence type="ECO:0000256" key="7">
    <source>
        <dbReference type="ARBA" id="ARBA00022989"/>
    </source>
</evidence>
<evidence type="ECO:0008006" key="17">
    <source>
        <dbReference type="Google" id="ProtNLM"/>
    </source>
</evidence>
<keyword evidence="6" id="KW-0530">Neurotransmitter biosynthesis</keyword>
<dbReference type="PANTHER" id="PTHR45897">
    <property type="entry name" value="HIGH-AFFINITY CHOLINE TRANSPORTER 1"/>
    <property type="match status" value="1"/>
</dbReference>
<evidence type="ECO:0000256" key="1">
    <source>
        <dbReference type="ARBA" id="ARBA00004141"/>
    </source>
</evidence>
<evidence type="ECO:0000313" key="16">
    <source>
        <dbReference type="Proteomes" id="UP000261660"/>
    </source>
</evidence>
<keyword evidence="9" id="KW-0406">Ion transport</keyword>
<protein>
    <recommendedName>
        <fullName evidence="17">Solute carrier family 5 member 7a</fullName>
    </recommendedName>
</protein>
<evidence type="ECO:0000256" key="12">
    <source>
        <dbReference type="ARBA" id="ARBA00023201"/>
    </source>
</evidence>
<comment type="similarity">
    <text evidence="2 13">Belongs to the sodium:solute symporter (SSF) (TC 2.A.21) family.</text>
</comment>
<feature type="transmembrane region" description="Helical" evidence="14">
    <location>
        <begin position="332"/>
        <end position="358"/>
    </location>
</feature>
<dbReference type="AlphaFoldDB" id="A0A3Q3L159"/>
<evidence type="ECO:0000256" key="13">
    <source>
        <dbReference type="RuleBase" id="RU362091"/>
    </source>
</evidence>
<evidence type="ECO:0000256" key="6">
    <source>
        <dbReference type="ARBA" id="ARBA00022979"/>
    </source>
</evidence>
<dbReference type="InterPro" id="IPR052244">
    <property type="entry name" value="Choline_transporter"/>
</dbReference>
<dbReference type="Proteomes" id="UP000261660">
    <property type="component" value="Unplaced"/>
</dbReference>
<dbReference type="PANTHER" id="PTHR45897:SF5">
    <property type="entry name" value="HIGH AFFINITY CHOLINE TRANSPORTER 1"/>
    <property type="match status" value="1"/>
</dbReference>
<dbReference type="STRING" id="56723.ENSLBEP00000002574"/>
<dbReference type="GO" id="GO:0005886">
    <property type="term" value="C:plasma membrane"/>
    <property type="evidence" value="ECO:0007669"/>
    <property type="project" value="TreeGrafter"/>
</dbReference>
<feature type="transmembrane region" description="Helical" evidence="14">
    <location>
        <begin position="406"/>
        <end position="429"/>
    </location>
</feature>
<dbReference type="Gene3D" id="1.20.1730.10">
    <property type="entry name" value="Sodium/glucose cotransporter"/>
    <property type="match status" value="1"/>
</dbReference>
<evidence type="ECO:0000256" key="11">
    <source>
        <dbReference type="ARBA" id="ARBA00023180"/>
    </source>
</evidence>
<keyword evidence="4 14" id="KW-0812">Transmembrane</keyword>